<feature type="transmembrane region" description="Helical" evidence="3">
    <location>
        <begin position="6"/>
        <end position="24"/>
    </location>
</feature>
<feature type="region of interest" description="Disordered" evidence="2">
    <location>
        <begin position="51"/>
        <end position="83"/>
    </location>
</feature>
<protein>
    <submittedName>
        <fullName evidence="4">Uncharacterized protein</fullName>
    </submittedName>
</protein>
<evidence type="ECO:0000256" key="1">
    <source>
        <dbReference type="SAM" id="Coils"/>
    </source>
</evidence>
<feature type="coiled-coil region" evidence="1">
    <location>
        <begin position="114"/>
        <end position="184"/>
    </location>
</feature>
<evidence type="ECO:0000313" key="4">
    <source>
        <dbReference type="EMBL" id="CAA9561022.1"/>
    </source>
</evidence>
<evidence type="ECO:0000256" key="3">
    <source>
        <dbReference type="SAM" id="Phobius"/>
    </source>
</evidence>
<dbReference type="EMBL" id="CADCWJ010000351">
    <property type="protein sequence ID" value="CAA9561022.1"/>
    <property type="molecule type" value="Genomic_DNA"/>
</dbReference>
<gene>
    <name evidence="4" type="ORF">AVDCRST_MAG87-1578</name>
</gene>
<proteinExistence type="predicted"/>
<keyword evidence="3" id="KW-0472">Membrane</keyword>
<sequence>METIPVIIILFVVVALFGGVGLIFTREAGANNAAESARRFLSTSRQAGRSLVATRTNATSTIPGTTGDAESSESTRDEGSAPVTTIKPARRSTMASPGSTSESAVAVAIDDTALRELREEMQGELRRASGITREFDARLTRIEANSVDTPRLSAEMTRSIEEHADAQRQELARLRDELESVRQTAGPRGERRTEALANLYGHLARVESALAGVVNPMLLPGEPLTLPAELPPETMIWDNWSEVGERAYALGDAFNQHRLVLDPETADEIEGFIAILRRGLTGSVDPNVRTQQPTPIQLQQMRAGLETIVAALPGVRRRVELAYRGESGADGTGSPAA</sequence>
<reference evidence="4" key="1">
    <citation type="submission" date="2020-02" db="EMBL/GenBank/DDBJ databases">
        <authorList>
            <person name="Meier V. D."/>
        </authorList>
    </citation>
    <scope>NUCLEOTIDE SEQUENCE</scope>
    <source>
        <strain evidence="4">AVDCRST_MAG87</strain>
    </source>
</reference>
<feature type="compositionally biased region" description="Polar residues" evidence="2">
    <location>
        <begin position="51"/>
        <end position="64"/>
    </location>
</feature>
<keyword evidence="3" id="KW-0812">Transmembrane</keyword>
<keyword evidence="3" id="KW-1133">Transmembrane helix</keyword>
<evidence type="ECO:0000256" key="2">
    <source>
        <dbReference type="SAM" id="MobiDB-lite"/>
    </source>
</evidence>
<dbReference type="AlphaFoldDB" id="A0A6J4UXQ3"/>
<organism evidence="4">
    <name type="scientific">uncultured Thermomicrobiales bacterium</name>
    <dbReference type="NCBI Taxonomy" id="1645740"/>
    <lineage>
        <taxon>Bacteria</taxon>
        <taxon>Pseudomonadati</taxon>
        <taxon>Thermomicrobiota</taxon>
        <taxon>Thermomicrobia</taxon>
        <taxon>Thermomicrobiales</taxon>
        <taxon>environmental samples</taxon>
    </lineage>
</organism>
<name>A0A6J4UXQ3_9BACT</name>
<accession>A0A6J4UXQ3</accession>
<keyword evidence="1" id="KW-0175">Coiled coil</keyword>